<evidence type="ECO:0000313" key="4">
    <source>
        <dbReference type="EMBL" id="CAF4482129.1"/>
    </source>
</evidence>
<dbReference type="EMBL" id="CAJOBA010090434">
    <property type="protein sequence ID" value="CAF4482129.1"/>
    <property type="molecule type" value="Genomic_DNA"/>
</dbReference>
<evidence type="ECO:0000313" key="5">
    <source>
        <dbReference type="EMBL" id="CAF4595268.1"/>
    </source>
</evidence>
<feature type="transmembrane region" description="Helical" evidence="1">
    <location>
        <begin position="127"/>
        <end position="147"/>
    </location>
</feature>
<evidence type="ECO:0000313" key="2">
    <source>
        <dbReference type="EMBL" id="CAF1643281.1"/>
    </source>
</evidence>
<sequence length="154" mass="17131">PWWDAKPPRQPVISTNVNQTIISDRSITQSTLEQQSQPAIEQTLTTGMVDTDQQNSIICPTQSIDCSTSFSFIKQEPRSLSDLLSSPSSVCSTWQPLVFQSPISSILGLKVASIMNQARTESKFQQFLSLMFTVVCGLLLILLLIMFNAHLLRV</sequence>
<keyword evidence="1" id="KW-0472">Membrane</keyword>
<keyword evidence="6" id="KW-1185">Reference proteome</keyword>
<name>A0A816F159_9BILA</name>
<organism evidence="3 6">
    <name type="scientific">Didymodactylos carnosus</name>
    <dbReference type="NCBI Taxonomy" id="1234261"/>
    <lineage>
        <taxon>Eukaryota</taxon>
        <taxon>Metazoa</taxon>
        <taxon>Spiralia</taxon>
        <taxon>Gnathifera</taxon>
        <taxon>Rotifera</taxon>
        <taxon>Eurotatoria</taxon>
        <taxon>Bdelloidea</taxon>
        <taxon>Philodinida</taxon>
        <taxon>Philodinidae</taxon>
        <taxon>Didymodactylos</taxon>
    </lineage>
</organism>
<gene>
    <name evidence="3" type="ORF">GPM918_LOCUS45780</name>
    <name evidence="2" type="ORF">OVA965_LOCUS44409</name>
    <name evidence="5" type="ORF">SRO942_LOCUS48658</name>
    <name evidence="4" type="ORF">TMI583_LOCUS47192</name>
</gene>
<proteinExistence type="predicted"/>
<protein>
    <submittedName>
        <fullName evidence="3">Uncharacterized protein</fullName>
    </submittedName>
</protein>
<comment type="caution">
    <text evidence="3">The sequence shown here is derived from an EMBL/GenBank/DDBJ whole genome shotgun (WGS) entry which is preliminary data.</text>
</comment>
<feature type="non-terminal residue" evidence="3">
    <location>
        <position position="1"/>
    </location>
</feature>
<dbReference type="Proteomes" id="UP000663829">
    <property type="component" value="Unassembled WGS sequence"/>
</dbReference>
<dbReference type="EMBL" id="CAJNOK010063218">
    <property type="protein sequence ID" value="CAF1643281.1"/>
    <property type="molecule type" value="Genomic_DNA"/>
</dbReference>
<dbReference type="EMBL" id="CAJOBC010126063">
    <property type="protein sequence ID" value="CAF4595268.1"/>
    <property type="molecule type" value="Genomic_DNA"/>
</dbReference>
<keyword evidence="1" id="KW-0812">Transmembrane</keyword>
<dbReference type="Proteomes" id="UP000681722">
    <property type="component" value="Unassembled WGS sequence"/>
</dbReference>
<dbReference type="EMBL" id="CAJNOQ010053759">
    <property type="protein sequence ID" value="CAF1656402.1"/>
    <property type="molecule type" value="Genomic_DNA"/>
</dbReference>
<evidence type="ECO:0000313" key="6">
    <source>
        <dbReference type="Proteomes" id="UP000663829"/>
    </source>
</evidence>
<dbReference type="Proteomes" id="UP000677228">
    <property type="component" value="Unassembled WGS sequence"/>
</dbReference>
<evidence type="ECO:0000256" key="1">
    <source>
        <dbReference type="SAM" id="Phobius"/>
    </source>
</evidence>
<reference evidence="3" key="1">
    <citation type="submission" date="2021-02" db="EMBL/GenBank/DDBJ databases">
        <authorList>
            <person name="Nowell W R."/>
        </authorList>
    </citation>
    <scope>NUCLEOTIDE SEQUENCE</scope>
</reference>
<accession>A0A816F159</accession>
<evidence type="ECO:0000313" key="3">
    <source>
        <dbReference type="EMBL" id="CAF1656402.1"/>
    </source>
</evidence>
<keyword evidence="1" id="KW-1133">Transmembrane helix</keyword>
<dbReference type="Proteomes" id="UP000682733">
    <property type="component" value="Unassembled WGS sequence"/>
</dbReference>
<dbReference type="AlphaFoldDB" id="A0A816F159"/>